<dbReference type="RefSeq" id="WP_183856470.1">
    <property type="nucleotide sequence ID" value="NZ_JACHOO010000005.1"/>
</dbReference>
<protein>
    <recommendedName>
        <fullName evidence="3">histidine kinase</fullName>
        <ecNumber evidence="3">2.7.13.3</ecNumber>
    </recommendedName>
</protein>
<dbReference type="InterPro" id="IPR050980">
    <property type="entry name" value="2C_sensor_his_kinase"/>
</dbReference>
<dbReference type="InterPro" id="IPR003660">
    <property type="entry name" value="HAMP_dom"/>
</dbReference>
<keyword evidence="19" id="KW-1185">Reference proteome</keyword>
<dbReference type="EC" id="2.7.13.3" evidence="3"/>
<evidence type="ECO:0000256" key="7">
    <source>
        <dbReference type="ARBA" id="ARBA00022679"/>
    </source>
</evidence>
<dbReference type="GO" id="GO:0005524">
    <property type="term" value="F:ATP binding"/>
    <property type="evidence" value="ECO:0007669"/>
    <property type="project" value="UniProtKB-KW"/>
</dbReference>
<keyword evidence="9" id="KW-0547">Nucleotide-binding</keyword>
<keyword evidence="10 18" id="KW-0418">Kinase</keyword>
<evidence type="ECO:0000256" key="1">
    <source>
        <dbReference type="ARBA" id="ARBA00000085"/>
    </source>
</evidence>
<dbReference type="SMART" id="SM00387">
    <property type="entry name" value="HATPase_c"/>
    <property type="match status" value="1"/>
</dbReference>
<evidence type="ECO:0000256" key="4">
    <source>
        <dbReference type="ARBA" id="ARBA00022475"/>
    </source>
</evidence>
<reference evidence="18 19" key="1">
    <citation type="submission" date="2020-08" db="EMBL/GenBank/DDBJ databases">
        <title>Genomic Encyclopedia of Type Strains, Phase IV (KMG-IV): sequencing the most valuable type-strain genomes for metagenomic binning, comparative biology and taxonomic classification.</title>
        <authorList>
            <person name="Goeker M."/>
        </authorList>
    </citation>
    <scope>NUCLEOTIDE SEQUENCE [LARGE SCALE GENOMIC DNA]</scope>
    <source>
        <strain evidence="18 19">DSM 16268</strain>
    </source>
</reference>
<keyword evidence="6" id="KW-0597">Phosphoprotein</keyword>
<dbReference type="PANTHER" id="PTHR44936">
    <property type="entry name" value="SENSOR PROTEIN CREC"/>
    <property type="match status" value="1"/>
</dbReference>
<evidence type="ECO:0000256" key="9">
    <source>
        <dbReference type="ARBA" id="ARBA00022741"/>
    </source>
</evidence>
<evidence type="ECO:0000256" key="2">
    <source>
        <dbReference type="ARBA" id="ARBA00004429"/>
    </source>
</evidence>
<dbReference type="PRINTS" id="PR00344">
    <property type="entry name" value="BCTRLSENSOR"/>
</dbReference>
<dbReference type="InterPro" id="IPR005467">
    <property type="entry name" value="His_kinase_dom"/>
</dbReference>
<dbReference type="Gene3D" id="3.30.565.10">
    <property type="entry name" value="Histidine kinase-like ATPase, C-terminal domain"/>
    <property type="match status" value="1"/>
</dbReference>
<dbReference type="Pfam" id="PF00672">
    <property type="entry name" value="HAMP"/>
    <property type="match status" value="1"/>
</dbReference>
<keyword evidence="13" id="KW-0902">Two-component regulatory system</keyword>
<dbReference type="InterPro" id="IPR036890">
    <property type="entry name" value="HATPase_C_sf"/>
</dbReference>
<dbReference type="InterPro" id="IPR036097">
    <property type="entry name" value="HisK_dim/P_sf"/>
</dbReference>
<dbReference type="InterPro" id="IPR003661">
    <property type="entry name" value="HisK_dim/P_dom"/>
</dbReference>
<evidence type="ECO:0000256" key="15">
    <source>
        <dbReference type="SAM" id="Phobius"/>
    </source>
</evidence>
<keyword evidence="14 15" id="KW-0472">Membrane</keyword>
<dbReference type="SMART" id="SM00388">
    <property type="entry name" value="HisKA"/>
    <property type="match status" value="1"/>
</dbReference>
<evidence type="ECO:0000259" key="16">
    <source>
        <dbReference type="PROSITE" id="PS50109"/>
    </source>
</evidence>
<dbReference type="SMART" id="SM00304">
    <property type="entry name" value="HAMP"/>
    <property type="match status" value="1"/>
</dbReference>
<evidence type="ECO:0000256" key="12">
    <source>
        <dbReference type="ARBA" id="ARBA00022989"/>
    </source>
</evidence>
<dbReference type="Pfam" id="PF02518">
    <property type="entry name" value="HATPase_c"/>
    <property type="match status" value="1"/>
</dbReference>
<dbReference type="PANTHER" id="PTHR44936:SF5">
    <property type="entry name" value="SENSOR HISTIDINE KINASE ENVZ"/>
    <property type="match status" value="1"/>
</dbReference>
<dbReference type="InterPro" id="IPR003594">
    <property type="entry name" value="HATPase_dom"/>
</dbReference>
<feature type="transmembrane region" description="Helical" evidence="15">
    <location>
        <begin position="170"/>
        <end position="190"/>
    </location>
</feature>
<evidence type="ECO:0000256" key="8">
    <source>
        <dbReference type="ARBA" id="ARBA00022692"/>
    </source>
</evidence>
<dbReference type="AlphaFoldDB" id="A0A7W9FMP9"/>
<dbReference type="PROSITE" id="PS50109">
    <property type="entry name" value="HIS_KIN"/>
    <property type="match status" value="1"/>
</dbReference>
<evidence type="ECO:0000256" key="10">
    <source>
        <dbReference type="ARBA" id="ARBA00022777"/>
    </source>
</evidence>
<keyword evidence="4" id="KW-1003">Cell membrane</keyword>
<organism evidence="18 19">
    <name type="scientific">Prosthecomicrobium pneumaticum</name>
    <dbReference type="NCBI Taxonomy" id="81895"/>
    <lineage>
        <taxon>Bacteria</taxon>
        <taxon>Pseudomonadati</taxon>
        <taxon>Pseudomonadota</taxon>
        <taxon>Alphaproteobacteria</taxon>
        <taxon>Hyphomicrobiales</taxon>
        <taxon>Kaistiaceae</taxon>
        <taxon>Prosthecomicrobium</taxon>
    </lineage>
</organism>
<evidence type="ECO:0000256" key="11">
    <source>
        <dbReference type="ARBA" id="ARBA00022840"/>
    </source>
</evidence>
<keyword evidence="11" id="KW-0067">ATP-binding</keyword>
<dbReference type="GO" id="GO:0005886">
    <property type="term" value="C:plasma membrane"/>
    <property type="evidence" value="ECO:0007669"/>
    <property type="project" value="UniProtKB-SubCell"/>
</dbReference>
<dbReference type="GO" id="GO:0000155">
    <property type="term" value="F:phosphorelay sensor kinase activity"/>
    <property type="evidence" value="ECO:0007669"/>
    <property type="project" value="InterPro"/>
</dbReference>
<keyword evidence="12 15" id="KW-1133">Transmembrane helix</keyword>
<dbReference type="EMBL" id="JACHOO010000005">
    <property type="protein sequence ID" value="MBB5753537.1"/>
    <property type="molecule type" value="Genomic_DNA"/>
</dbReference>
<dbReference type="CDD" id="cd00082">
    <property type="entry name" value="HisKA"/>
    <property type="match status" value="1"/>
</dbReference>
<evidence type="ECO:0000259" key="17">
    <source>
        <dbReference type="PROSITE" id="PS50885"/>
    </source>
</evidence>
<dbReference type="PROSITE" id="PS50885">
    <property type="entry name" value="HAMP"/>
    <property type="match status" value="1"/>
</dbReference>
<feature type="domain" description="HAMP" evidence="17">
    <location>
        <begin position="190"/>
        <end position="242"/>
    </location>
</feature>
<dbReference type="Proteomes" id="UP000523821">
    <property type="component" value="Unassembled WGS sequence"/>
</dbReference>
<keyword evidence="7" id="KW-0808">Transferase</keyword>
<evidence type="ECO:0000313" key="19">
    <source>
        <dbReference type="Proteomes" id="UP000523821"/>
    </source>
</evidence>
<comment type="caution">
    <text evidence="18">The sequence shown here is derived from an EMBL/GenBank/DDBJ whole genome shotgun (WGS) entry which is preliminary data.</text>
</comment>
<keyword evidence="8 15" id="KW-0812">Transmembrane</keyword>
<evidence type="ECO:0000256" key="13">
    <source>
        <dbReference type="ARBA" id="ARBA00023012"/>
    </source>
</evidence>
<evidence type="ECO:0000313" key="18">
    <source>
        <dbReference type="EMBL" id="MBB5753537.1"/>
    </source>
</evidence>
<evidence type="ECO:0000256" key="14">
    <source>
        <dbReference type="ARBA" id="ARBA00023136"/>
    </source>
</evidence>
<keyword evidence="5" id="KW-0997">Cell inner membrane</keyword>
<dbReference type="Gene3D" id="1.10.287.130">
    <property type="match status" value="1"/>
</dbReference>
<accession>A0A7W9FMP9</accession>
<feature type="domain" description="Histidine kinase" evidence="16">
    <location>
        <begin position="250"/>
        <end position="450"/>
    </location>
</feature>
<sequence length="457" mass="47876">MARLGLVGRIMLIVTAALVAIQLAALAASYGERDGWFGTGRGVPVVGSVVALARLLDPLTPAERTLALAAAEAGGLTAAILDAPPVDADEAYELRRVRGLLERGLAAEGLGGRFARVDLVPDDEDDPIARGPLRRLIGRHVRVVVGLADGRYLAVGFADRLTLRLFGLPLGFLAGLLGLGVAALAIMAVAREMRPLSRLARRVETIGTTTEPLPLERTGAREVRALIEAINRMQARIAGLVDGRTLMLGAISHDLRTYLTRLRLRGEMMPQGTLRDGVMRDVEAMRDLVEDTLLFAKASLEPDRSPTDAAAVAAEIVEARRAAGAAAALDAPDGPVPVPLGRPALTRVLDNLVDNALAYGGEASVRIIRAADGAALLTVADRGPGIPAAERERVFEPFFRLEGSRSREHGGTGLGLTIVRQLVAAAGGGVTLDERPGGGLLAAVRFPAGGDEGLSRG</sequence>
<evidence type="ECO:0000256" key="3">
    <source>
        <dbReference type="ARBA" id="ARBA00012438"/>
    </source>
</evidence>
<gene>
    <name evidence="18" type="ORF">GGQ63_002607</name>
</gene>
<evidence type="ECO:0000256" key="5">
    <source>
        <dbReference type="ARBA" id="ARBA00022519"/>
    </source>
</evidence>
<comment type="catalytic activity">
    <reaction evidence="1">
        <text>ATP + protein L-histidine = ADP + protein N-phospho-L-histidine.</text>
        <dbReference type="EC" id="2.7.13.3"/>
    </reaction>
</comment>
<evidence type="ECO:0000256" key="6">
    <source>
        <dbReference type="ARBA" id="ARBA00022553"/>
    </source>
</evidence>
<name>A0A7W9FMP9_9HYPH</name>
<comment type="subcellular location">
    <subcellularLocation>
        <location evidence="2">Cell inner membrane</location>
        <topology evidence="2">Multi-pass membrane protein</topology>
    </subcellularLocation>
</comment>
<proteinExistence type="predicted"/>
<dbReference type="SUPFAM" id="SSF55874">
    <property type="entry name" value="ATPase domain of HSP90 chaperone/DNA topoisomerase II/histidine kinase"/>
    <property type="match status" value="1"/>
</dbReference>
<dbReference type="InterPro" id="IPR004358">
    <property type="entry name" value="Sig_transdc_His_kin-like_C"/>
</dbReference>
<dbReference type="SUPFAM" id="SSF47384">
    <property type="entry name" value="Homodimeric domain of signal transducing histidine kinase"/>
    <property type="match status" value="1"/>
</dbReference>